<dbReference type="Pfam" id="PF05258">
    <property type="entry name" value="DciA"/>
    <property type="match status" value="1"/>
</dbReference>
<evidence type="ECO:0000313" key="1">
    <source>
        <dbReference type="EMBL" id="MBD8501364.1"/>
    </source>
</evidence>
<accession>A0ABR9B633</accession>
<comment type="caution">
    <text evidence="1">The sequence shown here is derived from an EMBL/GenBank/DDBJ whole genome shotgun (WGS) entry which is preliminary data.</text>
</comment>
<protein>
    <submittedName>
        <fullName evidence="1">DUF721 domain-containing protein</fullName>
    </submittedName>
</protein>
<evidence type="ECO:0000313" key="2">
    <source>
        <dbReference type="Proteomes" id="UP000603602"/>
    </source>
</evidence>
<dbReference type="EMBL" id="JACYTO010000001">
    <property type="protein sequence ID" value="MBD8501364.1"/>
    <property type="molecule type" value="Genomic_DNA"/>
</dbReference>
<proteinExistence type="predicted"/>
<organism evidence="1 2">
    <name type="scientific">Thauera sedimentorum</name>
    <dbReference type="NCBI Taxonomy" id="2767595"/>
    <lineage>
        <taxon>Bacteria</taxon>
        <taxon>Pseudomonadati</taxon>
        <taxon>Pseudomonadota</taxon>
        <taxon>Betaproteobacteria</taxon>
        <taxon>Rhodocyclales</taxon>
        <taxon>Zoogloeaceae</taxon>
        <taxon>Thauera</taxon>
    </lineage>
</organism>
<dbReference type="InterPro" id="IPR007922">
    <property type="entry name" value="DciA-like"/>
</dbReference>
<gene>
    <name evidence="1" type="ORF">IFO67_00515</name>
</gene>
<sequence>MTQSIQRFLGGGDALSRLQDHAARLRRLQGAFERCLPPLLAASCRVGNLKGETLVVFAQGNAVAVKLKQMAPSLVERLRDQGHLLSEIQVRVAVQQPAPWRPAPAERCISAQGKQSLTEFAATLPADSPLREALERLARRSR</sequence>
<dbReference type="RefSeq" id="WP_187716227.1">
    <property type="nucleotide sequence ID" value="NZ_JACTAH010000001.1"/>
</dbReference>
<reference evidence="2" key="1">
    <citation type="submission" date="2023-07" db="EMBL/GenBank/DDBJ databases">
        <title>Thauera sp. CAU 1555 isolated from sand of Yaerae Beach.</title>
        <authorList>
            <person name="Kim W."/>
        </authorList>
    </citation>
    <scope>NUCLEOTIDE SEQUENCE [LARGE SCALE GENOMIC DNA]</scope>
    <source>
        <strain evidence="2">CAU 1555</strain>
    </source>
</reference>
<keyword evidence="2" id="KW-1185">Reference proteome</keyword>
<dbReference type="Proteomes" id="UP000603602">
    <property type="component" value="Unassembled WGS sequence"/>
</dbReference>
<name>A0ABR9B633_9RHOO</name>